<dbReference type="InterPro" id="IPR025943">
    <property type="entry name" value="Sigma_54_int_dom_ATP-bd_2"/>
</dbReference>
<dbReference type="FunFam" id="3.40.50.300:FF:000006">
    <property type="entry name" value="DNA-binding transcriptional regulator NtrC"/>
    <property type="match status" value="1"/>
</dbReference>
<dbReference type="InterPro" id="IPR058031">
    <property type="entry name" value="AAA_lid_NorR"/>
</dbReference>
<dbReference type="Pfam" id="PF02954">
    <property type="entry name" value="HTH_8"/>
    <property type="match status" value="1"/>
</dbReference>
<feature type="domain" description="Sigma-54 factor interaction" evidence="6">
    <location>
        <begin position="310"/>
        <end position="540"/>
    </location>
</feature>
<dbReference type="SMART" id="SM00382">
    <property type="entry name" value="AAA"/>
    <property type="match status" value="1"/>
</dbReference>
<dbReference type="InterPro" id="IPR027417">
    <property type="entry name" value="P-loop_NTPase"/>
</dbReference>
<keyword evidence="5" id="KW-0175">Coiled coil</keyword>
<dbReference type="KEGG" id="kme:H0A61_00375"/>
<dbReference type="AlphaFoldDB" id="A0A8A0RIE7"/>
<keyword evidence="2" id="KW-0067">ATP-binding</keyword>
<name>A0A8A0RIE7_9FIRM</name>
<keyword evidence="9" id="KW-1185">Reference proteome</keyword>
<evidence type="ECO:0000256" key="4">
    <source>
        <dbReference type="ARBA" id="ARBA00023163"/>
    </source>
</evidence>
<evidence type="ECO:0000256" key="2">
    <source>
        <dbReference type="ARBA" id="ARBA00022840"/>
    </source>
</evidence>
<proteinExistence type="predicted"/>
<dbReference type="EMBL" id="CP059066">
    <property type="protein sequence ID" value="QSQ08055.1"/>
    <property type="molecule type" value="Genomic_DNA"/>
</dbReference>
<keyword evidence="3" id="KW-0805">Transcription regulation</keyword>
<evidence type="ECO:0000256" key="3">
    <source>
        <dbReference type="ARBA" id="ARBA00023015"/>
    </source>
</evidence>
<reference evidence="8" key="1">
    <citation type="submission" date="2020-07" db="EMBL/GenBank/DDBJ databases">
        <title>Koleobacter methoxysyntrophicus gen. nov., sp. nov., a novel anaerobic bacterium isolated from deep subsurface oil field and proposal of Koleobacterales ord. nov. in the phylum Firmicutes.</title>
        <authorList>
            <person name="Sakamoto S."/>
            <person name="Tamaki H."/>
        </authorList>
    </citation>
    <scope>NUCLEOTIDE SEQUENCE</scope>
    <source>
        <strain evidence="8">NRmbB1</strain>
    </source>
</reference>
<evidence type="ECO:0000256" key="5">
    <source>
        <dbReference type="SAM" id="Coils"/>
    </source>
</evidence>
<dbReference type="Proteomes" id="UP000662904">
    <property type="component" value="Chromosome"/>
</dbReference>
<dbReference type="GO" id="GO:0043565">
    <property type="term" value="F:sequence-specific DNA binding"/>
    <property type="evidence" value="ECO:0007669"/>
    <property type="project" value="InterPro"/>
</dbReference>
<dbReference type="SUPFAM" id="SSF46689">
    <property type="entry name" value="Homeodomain-like"/>
    <property type="match status" value="1"/>
</dbReference>
<dbReference type="GO" id="GO:0006355">
    <property type="term" value="P:regulation of DNA-templated transcription"/>
    <property type="evidence" value="ECO:0007669"/>
    <property type="project" value="InterPro"/>
</dbReference>
<gene>
    <name evidence="8" type="primary">vnfA</name>
    <name evidence="8" type="ORF">H0A61_00375</name>
</gene>
<dbReference type="SUPFAM" id="SSF52540">
    <property type="entry name" value="P-loop containing nucleoside triphosphate hydrolases"/>
    <property type="match status" value="1"/>
</dbReference>
<evidence type="ECO:0000313" key="8">
    <source>
        <dbReference type="EMBL" id="QSQ08055.1"/>
    </source>
</evidence>
<feature type="domain" description="PAS" evidence="7">
    <location>
        <begin position="3"/>
        <end position="42"/>
    </location>
</feature>
<dbReference type="InterPro" id="IPR002078">
    <property type="entry name" value="Sigma_54_int"/>
</dbReference>
<dbReference type="PANTHER" id="PTHR32071:SF57">
    <property type="entry name" value="C4-DICARBOXYLATE TRANSPORT TRANSCRIPTIONAL REGULATORY PROTEIN DCTD"/>
    <property type="match status" value="1"/>
</dbReference>
<keyword evidence="1" id="KW-0547">Nucleotide-binding</keyword>
<evidence type="ECO:0000259" key="7">
    <source>
        <dbReference type="PROSITE" id="PS50112"/>
    </source>
</evidence>
<dbReference type="PROSITE" id="PS50112">
    <property type="entry name" value="PAS"/>
    <property type="match status" value="1"/>
</dbReference>
<sequence length="625" mass="68587">MNSGSFFKAVIDMVDDGIIAIDSMGSIRVYNKRAMDIFGIMPASGPGHKKGKAVLGDIVLFADNSLGSDDGGLTPEDLKVIGIEPEDIKTGDMVVAIGIKGAQPGTAIFKKEAAGKAVRPLQVSTTMAGLKLTAEADPLIRRLRLKVGEEKFDFVYHHSAGHLLLLDPVTHEIKFYQALGYTARREDAKKILMGSEYTGKGPYAAPPLIIGRHINEIHPESPMIKALVDTAEGKTAGLLDMEGKINGIPVRCSVQPIETKGRRTGAVLKVRDVSELKVILEERDLTIKRLESLEKQLKQTEVQEKAFMDIIGCSEKIRGVIHLAKRAAESNSTVLLLGESGTGKGVFAEAIHKASPRKEGPFIYINCASIPENLLESELFGYEKGAFTGALATGKKGKFELADGGTIFLDEIGELSITLQAKLLHVIQRKSFTRVGGLDPINVDVRIIAATNKNLEKAVLEGKFREDLYYRLNVISILIPPLRERPEDIFPLVEYFIPRICERAGKKAKRISDQAMKILLDHRWKGNVRELENVLERAVNVAAGDTILSVHLPEYLYHGHASEGSTEELVELKGFAPIDEILKQTEKKAIKKALDIAGGSRKKAMNLLGMGKTSFYKKMKEHNIE</sequence>
<dbReference type="PROSITE" id="PS00675">
    <property type="entry name" value="SIGMA54_INTERACT_1"/>
    <property type="match status" value="1"/>
</dbReference>
<dbReference type="PROSITE" id="PS50045">
    <property type="entry name" value="SIGMA54_INTERACT_4"/>
    <property type="match status" value="1"/>
</dbReference>
<dbReference type="InterPro" id="IPR035965">
    <property type="entry name" value="PAS-like_dom_sf"/>
</dbReference>
<dbReference type="Gene3D" id="3.40.50.300">
    <property type="entry name" value="P-loop containing nucleotide triphosphate hydrolases"/>
    <property type="match status" value="1"/>
</dbReference>
<evidence type="ECO:0000313" key="9">
    <source>
        <dbReference type="Proteomes" id="UP000662904"/>
    </source>
</evidence>
<dbReference type="InterPro" id="IPR009057">
    <property type="entry name" value="Homeodomain-like_sf"/>
</dbReference>
<feature type="coiled-coil region" evidence="5">
    <location>
        <begin position="276"/>
        <end position="310"/>
    </location>
</feature>
<dbReference type="GO" id="GO:0005524">
    <property type="term" value="F:ATP binding"/>
    <property type="evidence" value="ECO:0007669"/>
    <property type="project" value="UniProtKB-KW"/>
</dbReference>
<dbReference type="RefSeq" id="WP_206708289.1">
    <property type="nucleotide sequence ID" value="NZ_CP059066.1"/>
</dbReference>
<dbReference type="Pfam" id="PF25601">
    <property type="entry name" value="AAA_lid_14"/>
    <property type="match status" value="1"/>
</dbReference>
<evidence type="ECO:0000259" key="6">
    <source>
        <dbReference type="PROSITE" id="PS50045"/>
    </source>
</evidence>
<dbReference type="InterPro" id="IPR003593">
    <property type="entry name" value="AAA+_ATPase"/>
</dbReference>
<dbReference type="Pfam" id="PF00158">
    <property type="entry name" value="Sigma54_activat"/>
    <property type="match status" value="1"/>
</dbReference>
<protein>
    <submittedName>
        <fullName evidence="8">Nitrogen fixation protein VnfA</fullName>
    </submittedName>
</protein>
<dbReference type="InterPro" id="IPR002197">
    <property type="entry name" value="HTH_Fis"/>
</dbReference>
<dbReference type="InterPro" id="IPR025662">
    <property type="entry name" value="Sigma_54_int_dom_ATP-bd_1"/>
</dbReference>
<dbReference type="PROSITE" id="PS00676">
    <property type="entry name" value="SIGMA54_INTERACT_2"/>
    <property type="match status" value="1"/>
</dbReference>
<dbReference type="CDD" id="cd00009">
    <property type="entry name" value="AAA"/>
    <property type="match status" value="1"/>
</dbReference>
<dbReference type="Gene3D" id="1.10.10.60">
    <property type="entry name" value="Homeodomain-like"/>
    <property type="match status" value="1"/>
</dbReference>
<dbReference type="Gene3D" id="1.10.8.60">
    <property type="match status" value="1"/>
</dbReference>
<dbReference type="PANTHER" id="PTHR32071">
    <property type="entry name" value="TRANSCRIPTIONAL REGULATORY PROTEIN"/>
    <property type="match status" value="1"/>
</dbReference>
<dbReference type="InterPro" id="IPR000014">
    <property type="entry name" value="PAS"/>
</dbReference>
<accession>A0A8A0RIE7</accession>
<dbReference type="SUPFAM" id="SSF55785">
    <property type="entry name" value="PYP-like sensor domain (PAS domain)"/>
    <property type="match status" value="1"/>
</dbReference>
<evidence type="ECO:0000256" key="1">
    <source>
        <dbReference type="ARBA" id="ARBA00022741"/>
    </source>
</evidence>
<keyword evidence="4" id="KW-0804">Transcription</keyword>
<organism evidence="8 9">
    <name type="scientific">Koleobacter methoxysyntrophicus</name>
    <dbReference type="NCBI Taxonomy" id="2751313"/>
    <lineage>
        <taxon>Bacteria</taxon>
        <taxon>Bacillati</taxon>
        <taxon>Bacillota</taxon>
        <taxon>Clostridia</taxon>
        <taxon>Koleobacterales</taxon>
        <taxon>Koleobacteraceae</taxon>
        <taxon>Koleobacter</taxon>
    </lineage>
</organism>